<dbReference type="PROSITE" id="PS00028">
    <property type="entry name" value="ZINC_FINGER_C2H2_1"/>
    <property type="match status" value="1"/>
</dbReference>
<dbReference type="WBParaSite" id="jg16585">
    <property type="protein sequence ID" value="jg16585"/>
    <property type="gene ID" value="jg16585"/>
</dbReference>
<feature type="region of interest" description="Disordered" evidence="1">
    <location>
        <begin position="108"/>
        <end position="130"/>
    </location>
</feature>
<keyword evidence="3" id="KW-1185">Reference proteome</keyword>
<evidence type="ECO:0000259" key="2">
    <source>
        <dbReference type="PROSITE" id="PS00028"/>
    </source>
</evidence>
<evidence type="ECO:0000313" key="4">
    <source>
        <dbReference type="WBParaSite" id="jg16585"/>
    </source>
</evidence>
<feature type="region of interest" description="Disordered" evidence="1">
    <location>
        <begin position="206"/>
        <end position="230"/>
    </location>
</feature>
<proteinExistence type="predicted"/>
<organism evidence="3 4">
    <name type="scientific">Ditylenchus dipsaci</name>
    <dbReference type="NCBI Taxonomy" id="166011"/>
    <lineage>
        <taxon>Eukaryota</taxon>
        <taxon>Metazoa</taxon>
        <taxon>Ecdysozoa</taxon>
        <taxon>Nematoda</taxon>
        <taxon>Chromadorea</taxon>
        <taxon>Rhabditida</taxon>
        <taxon>Tylenchina</taxon>
        <taxon>Tylenchomorpha</taxon>
        <taxon>Sphaerularioidea</taxon>
        <taxon>Anguinidae</taxon>
        <taxon>Anguininae</taxon>
        <taxon>Ditylenchus</taxon>
    </lineage>
</organism>
<dbReference type="Proteomes" id="UP000887574">
    <property type="component" value="Unplaced"/>
</dbReference>
<sequence length="416" mass="46683">MSLFCCLCSKACSDREALETHLGVEHFDYYPFACSYCMQNNSQAKFSTKDAIRRHCIQDHGLKKFHIRLWMSEEIDNDEQEIQKCIEKSMRINQNTAILPSPVFQTNQSQPMIEYPSGSSTSGSQVDERSLLEDPKVSNETHKGGLIQLEDDGLDCKKRLHKSGSTLTGDSLPTIAAENFRFSMPAGQPRSQERGPNGITRQMAVVPKKATHSSISQDKNVAKKTPSPNIEPEMASSLRRQAFLNATHRHTSTDLAEESASGVNRKSQPQNTHQHSTSPFPTILLQRMPENAEFFPTSTSIHLKPFDRRRRRPVKAQARRPTPSNTHIAVAKQASRPSTASVAHFSATPNRNFSHLKLPVFECRGCGETFQEYSGLSVSSHIKSHHKGNTSFIQDNRPIYRDPLQEACLEFFASKS</sequence>
<feature type="domain" description="C2H2-type" evidence="2">
    <location>
        <begin position="5"/>
        <end position="26"/>
    </location>
</feature>
<evidence type="ECO:0000256" key="1">
    <source>
        <dbReference type="SAM" id="MobiDB-lite"/>
    </source>
</evidence>
<feature type="region of interest" description="Disordered" evidence="1">
    <location>
        <begin position="250"/>
        <end position="278"/>
    </location>
</feature>
<name>A0A915D894_9BILA</name>
<dbReference type="InterPro" id="IPR013087">
    <property type="entry name" value="Znf_C2H2_type"/>
</dbReference>
<feature type="compositionally biased region" description="Polar residues" evidence="1">
    <location>
        <begin position="108"/>
        <end position="125"/>
    </location>
</feature>
<protein>
    <submittedName>
        <fullName evidence="4">C2H2-type domain-containing protein</fullName>
    </submittedName>
</protein>
<feature type="compositionally biased region" description="Polar residues" evidence="1">
    <location>
        <begin position="261"/>
        <end position="278"/>
    </location>
</feature>
<evidence type="ECO:0000313" key="3">
    <source>
        <dbReference type="Proteomes" id="UP000887574"/>
    </source>
</evidence>
<dbReference type="AlphaFoldDB" id="A0A915D894"/>
<accession>A0A915D894</accession>
<reference evidence="4" key="1">
    <citation type="submission" date="2022-11" db="UniProtKB">
        <authorList>
            <consortium name="WormBaseParasite"/>
        </authorList>
    </citation>
    <scope>IDENTIFICATION</scope>
</reference>
<dbReference type="SMART" id="SM00355">
    <property type="entry name" value="ZnF_C2H2"/>
    <property type="match status" value="3"/>
</dbReference>